<dbReference type="EMBL" id="FMCU01000001">
    <property type="protein sequence ID" value="SCE63500.1"/>
    <property type="molecule type" value="Genomic_DNA"/>
</dbReference>
<evidence type="ECO:0000313" key="1">
    <source>
        <dbReference type="EMBL" id="SCE63500.1"/>
    </source>
</evidence>
<reference evidence="2" key="1">
    <citation type="submission" date="2016-06" db="EMBL/GenBank/DDBJ databases">
        <authorList>
            <person name="Varghese N."/>
            <person name="Submissions Spin"/>
        </authorList>
    </citation>
    <scope>NUCLEOTIDE SEQUENCE [LARGE SCALE GENOMIC DNA]</scope>
    <source>
        <strain evidence="2">DSM 44100</strain>
    </source>
</reference>
<keyword evidence="2" id="KW-1185">Reference proteome</keyword>
<protein>
    <submittedName>
        <fullName evidence="1">Uncharacterized protein</fullName>
    </submittedName>
</protein>
<name>A0A1C4TVN5_9ACTN</name>
<gene>
    <name evidence="1" type="ORF">GA0070216_1014</name>
</gene>
<evidence type="ECO:0000313" key="2">
    <source>
        <dbReference type="Proteomes" id="UP000198797"/>
    </source>
</evidence>
<proteinExistence type="predicted"/>
<organism evidence="1 2">
    <name type="scientific">Micromonospora matsumotoense</name>
    <dbReference type="NCBI Taxonomy" id="121616"/>
    <lineage>
        <taxon>Bacteria</taxon>
        <taxon>Bacillati</taxon>
        <taxon>Actinomycetota</taxon>
        <taxon>Actinomycetes</taxon>
        <taxon>Micromonosporales</taxon>
        <taxon>Micromonosporaceae</taxon>
        <taxon>Micromonospora</taxon>
    </lineage>
</organism>
<accession>A0A1C4TVN5</accession>
<sequence>MSGYESQCIARYASTYIAAIGIGKCAQAAGSRGGGPRSKLTIYAM</sequence>
<dbReference type="Proteomes" id="UP000198797">
    <property type="component" value="Unassembled WGS sequence"/>
</dbReference>
<dbReference type="AlphaFoldDB" id="A0A1C4TVN5"/>